<dbReference type="PANTHER" id="PTHR31569:SF4">
    <property type="entry name" value="SWIM-TYPE DOMAIN-CONTAINING PROTEIN"/>
    <property type="match status" value="1"/>
</dbReference>
<dbReference type="InterPro" id="IPR052579">
    <property type="entry name" value="Zinc_finger_SWIM"/>
</dbReference>
<dbReference type="InterPro" id="IPR011011">
    <property type="entry name" value="Znf_FYVE_PHD"/>
</dbReference>
<gene>
    <name evidence="7" type="ORF">HPB51_003378</name>
</gene>
<comment type="caution">
    <text evidence="7">The sequence shown here is derived from an EMBL/GenBank/DDBJ whole genome shotgun (WGS) entry which is preliminary data.</text>
</comment>
<dbReference type="Proteomes" id="UP000821866">
    <property type="component" value="Chromosome 9"/>
</dbReference>
<dbReference type="InterPro" id="IPR007527">
    <property type="entry name" value="Znf_SWIM"/>
</dbReference>
<keyword evidence="8" id="KW-1185">Reference proteome</keyword>
<protein>
    <recommendedName>
        <fullName evidence="6">SWIM-type domain-containing protein</fullName>
    </recommendedName>
</protein>
<dbReference type="PANTHER" id="PTHR31569">
    <property type="entry name" value="SWIM-TYPE DOMAIN-CONTAINING PROTEIN"/>
    <property type="match status" value="1"/>
</dbReference>
<organism evidence="7 8">
    <name type="scientific">Rhipicephalus microplus</name>
    <name type="common">Cattle tick</name>
    <name type="synonym">Boophilus microplus</name>
    <dbReference type="NCBI Taxonomy" id="6941"/>
    <lineage>
        <taxon>Eukaryota</taxon>
        <taxon>Metazoa</taxon>
        <taxon>Ecdysozoa</taxon>
        <taxon>Arthropoda</taxon>
        <taxon>Chelicerata</taxon>
        <taxon>Arachnida</taxon>
        <taxon>Acari</taxon>
        <taxon>Parasitiformes</taxon>
        <taxon>Ixodida</taxon>
        <taxon>Ixodoidea</taxon>
        <taxon>Ixodidae</taxon>
        <taxon>Rhipicephalinae</taxon>
        <taxon>Rhipicephalus</taxon>
        <taxon>Boophilus</taxon>
    </lineage>
</organism>
<dbReference type="GO" id="GO:0008270">
    <property type="term" value="F:zinc ion binding"/>
    <property type="evidence" value="ECO:0007669"/>
    <property type="project" value="UniProtKB-KW"/>
</dbReference>
<dbReference type="InterPro" id="IPR013083">
    <property type="entry name" value="Znf_RING/FYVE/PHD"/>
</dbReference>
<evidence type="ECO:0000256" key="1">
    <source>
        <dbReference type="ARBA" id="ARBA00022723"/>
    </source>
</evidence>
<keyword evidence="1" id="KW-0479">Metal-binding</keyword>
<evidence type="ECO:0000256" key="2">
    <source>
        <dbReference type="ARBA" id="ARBA00022771"/>
    </source>
</evidence>
<dbReference type="SMART" id="SM00575">
    <property type="entry name" value="ZnF_PMZ"/>
    <property type="match status" value="1"/>
</dbReference>
<evidence type="ECO:0000256" key="4">
    <source>
        <dbReference type="PROSITE-ProRule" id="PRU00325"/>
    </source>
</evidence>
<feature type="compositionally biased region" description="Basic and acidic residues" evidence="5">
    <location>
        <begin position="307"/>
        <end position="325"/>
    </location>
</feature>
<dbReference type="InterPro" id="IPR006564">
    <property type="entry name" value="Znf_PMZ"/>
</dbReference>
<feature type="region of interest" description="Disordered" evidence="5">
    <location>
        <begin position="307"/>
        <end position="345"/>
    </location>
</feature>
<keyword evidence="2 4" id="KW-0863">Zinc-finger</keyword>
<feature type="domain" description="SWIM-type" evidence="6">
    <location>
        <begin position="153"/>
        <end position="196"/>
    </location>
</feature>
<evidence type="ECO:0000256" key="5">
    <source>
        <dbReference type="SAM" id="MobiDB-lite"/>
    </source>
</evidence>
<feature type="compositionally biased region" description="Basic and acidic residues" evidence="5">
    <location>
        <begin position="562"/>
        <end position="574"/>
    </location>
</feature>
<dbReference type="VEuPathDB" id="VectorBase:LOC119167594"/>
<dbReference type="AlphaFoldDB" id="A0A9J6D3S7"/>
<dbReference type="VEuPathDB" id="VectorBase:LOC119185437"/>
<dbReference type="EMBL" id="JABSTU010000011">
    <property type="protein sequence ID" value="KAH8008731.1"/>
    <property type="molecule type" value="Genomic_DNA"/>
</dbReference>
<feature type="compositionally biased region" description="Polar residues" evidence="5">
    <location>
        <begin position="545"/>
        <end position="557"/>
    </location>
</feature>
<reference evidence="7" key="1">
    <citation type="journal article" date="2020" name="Cell">
        <title>Large-Scale Comparative Analyses of Tick Genomes Elucidate Their Genetic Diversity and Vector Capacities.</title>
        <authorList>
            <consortium name="Tick Genome and Microbiome Consortium (TIGMIC)"/>
            <person name="Jia N."/>
            <person name="Wang J."/>
            <person name="Shi W."/>
            <person name="Du L."/>
            <person name="Sun Y."/>
            <person name="Zhan W."/>
            <person name="Jiang J.F."/>
            <person name="Wang Q."/>
            <person name="Zhang B."/>
            <person name="Ji P."/>
            <person name="Bell-Sakyi L."/>
            <person name="Cui X.M."/>
            <person name="Yuan T.T."/>
            <person name="Jiang B.G."/>
            <person name="Yang W.F."/>
            <person name="Lam T.T."/>
            <person name="Chang Q.C."/>
            <person name="Ding S.J."/>
            <person name="Wang X.J."/>
            <person name="Zhu J.G."/>
            <person name="Ruan X.D."/>
            <person name="Zhao L."/>
            <person name="Wei J.T."/>
            <person name="Ye R.Z."/>
            <person name="Que T.C."/>
            <person name="Du C.H."/>
            <person name="Zhou Y.H."/>
            <person name="Cheng J.X."/>
            <person name="Dai P.F."/>
            <person name="Guo W.B."/>
            <person name="Han X.H."/>
            <person name="Huang E.J."/>
            <person name="Li L.F."/>
            <person name="Wei W."/>
            <person name="Gao Y.C."/>
            <person name="Liu J.Z."/>
            <person name="Shao H.Z."/>
            <person name="Wang X."/>
            <person name="Wang C.C."/>
            <person name="Yang T.C."/>
            <person name="Huo Q.B."/>
            <person name="Li W."/>
            <person name="Chen H.Y."/>
            <person name="Chen S.E."/>
            <person name="Zhou L.G."/>
            <person name="Ni X.B."/>
            <person name="Tian J.H."/>
            <person name="Sheng Y."/>
            <person name="Liu T."/>
            <person name="Pan Y.S."/>
            <person name="Xia L.Y."/>
            <person name="Li J."/>
            <person name="Zhao F."/>
            <person name="Cao W.C."/>
        </authorList>
    </citation>
    <scope>NUCLEOTIDE SEQUENCE</scope>
    <source>
        <strain evidence="7">Rmic-2018</strain>
    </source>
</reference>
<keyword evidence="3" id="KW-0862">Zinc</keyword>
<dbReference type="Gene3D" id="3.30.40.10">
    <property type="entry name" value="Zinc/RING finger domain, C3HC4 (zinc finger)"/>
    <property type="match status" value="1"/>
</dbReference>
<evidence type="ECO:0000259" key="6">
    <source>
        <dbReference type="PROSITE" id="PS50966"/>
    </source>
</evidence>
<proteinExistence type="predicted"/>
<dbReference type="PROSITE" id="PS50966">
    <property type="entry name" value="ZF_SWIM"/>
    <property type="match status" value="1"/>
</dbReference>
<evidence type="ECO:0000313" key="7">
    <source>
        <dbReference type="EMBL" id="KAH8008731.1"/>
    </source>
</evidence>
<name>A0A9J6D3S7_RHIMP</name>
<feature type="region of interest" description="Disordered" evidence="5">
    <location>
        <begin position="537"/>
        <end position="581"/>
    </location>
</feature>
<dbReference type="SUPFAM" id="SSF57903">
    <property type="entry name" value="FYVE/PHD zinc finger"/>
    <property type="match status" value="1"/>
</dbReference>
<evidence type="ECO:0000313" key="8">
    <source>
        <dbReference type="Proteomes" id="UP000821866"/>
    </source>
</evidence>
<accession>A0A9J6D3S7</accession>
<reference evidence="7" key="2">
    <citation type="submission" date="2021-09" db="EMBL/GenBank/DDBJ databases">
        <authorList>
            <person name="Jia N."/>
            <person name="Wang J."/>
            <person name="Shi W."/>
            <person name="Du L."/>
            <person name="Sun Y."/>
            <person name="Zhan W."/>
            <person name="Jiang J."/>
            <person name="Wang Q."/>
            <person name="Zhang B."/>
            <person name="Ji P."/>
            <person name="Sakyi L.B."/>
            <person name="Cui X."/>
            <person name="Yuan T."/>
            <person name="Jiang B."/>
            <person name="Yang W."/>
            <person name="Lam T.T.-Y."/>
            <person name="Chang Q."/>
            <person name="Ding S."/>
            <person name="Wang X."/>
            <person name="Zhu J."/>
            <person name="Ruan X."/>
            <person name="Zhao L."/>
            <person name="Wei J."/>
            <person name="Que T."/>
            <person name="Du C."/>
            <person name="Cheng J."/>
            <person name="Dai P."/>
            <person name="Han X."/>
            <person name="Huang E."/>
            <person name="Gao Y."/>
            <person name="Liu J."/>
            <person name="Shao H."/>
            <person name="Ye R."/>
            <person name="Li L."/>
            <person name="Wei W."/>
            <person name="Wang X."/>
            <person name="Wang C."/>
            <person name="Huo Q."/>
            <person name="Li W."/>
            <person name="Guo W."/>
            <person name="Chen H."/>
            <person name="Chen S."/>
            <person name="Zhou L."/>
            <person name="Zhou L."/>
            <person name="Ni X."/>
            <person name="Tian J."/>
            <person name="Zhou Y."/>
            <person name="Sheng Y."/>
            <person name="Liu T."/>
            <person name="Pan Y."/>
            <person name="Xia L."/>
            <person name="Li J."/>
            <person name="Zhao F."/>
            <person name="Cao W."/>
        </authorList>
    </citation>
    <scope>NUCLEOTIDE SEQUENCE</scope>
    <source>
        <strain evidence="7">Rmic-2018</strain>
        <tissue evidence="7">Larvae</tissue>
    </source>
</reference>
<evidence type="ECO:0000256" key="3">
    <source>
        <dbReference type="ARBA" id="ARBA00022833"/>
    </source>
</evidence>
<sequence>MLHAPTMEKFEEVKADFPRYASKEAVAYFDENWGSITEMWVRHICDREFTFGDNTTNRVESHKNLIKKVLKSSSKLHEALANILKLAGMSRQNTCHAATLLKTCNFYSYNTSHDIERQCEKVLTPYACRLVSKQLMKMEESNRAIRKTAKDKYEVASGVGDACHQVCLYSQSCSCTTFSKMGLLCRHFLAVCVKLSTKNDLDKAVHKRWFKNYQMSFVGPCEDVNSEESHCPENVEIVSMPGPSFKKMNRNQRYNFAMQTLKALADTLADCRPEFFQARLRHLEDINAVWLKGDDAGEAGCSEERTTEANCGDHDQCSSEQHDNVPENGSQINHTQNKRKQDVEENDVPIKLPMVKTRGWPTKRLRQRKLKKLRKGGQPMPFLELSSKEQEKLILTSIAGEDVAGRALDGNFQVQESHVEVRPECLPSCVLDCKAPLPKLKKYFTPDAWLALTSAIATKKQGSLWYCGHCKDKYDGALNMICCDQCLEWYHWFIQREFRHIVNGVEVSIPRDVPLLRDDAVPTLFPNMPKYISKTLPKERKRRGSNSMVASSSQNYVPSKKACTDSEASLREDATTADVEETTTDGLAKHFIFNLRHPSEHWCTQTFRNKRAVSYQTAEYVTSDIRPVRKIALFELQEENMSVKCSIFLSSFLHCQRDIRSEEEAQEALFYTANLAVCCGVGRMQEFHQVDLSNVTKSTGGSLYANACNGSVSLGVLLIILG</sequence>